<feature type="region of interest" description="Disordered" evidence="4">
    <location>
        <begin position="1"/>
        <end position="24"/>
    </location>
</feature>
<proteinExistence type="predicted"/>
<dbReference type="CDD" id="cd19482">
    <property type="entry name" value="RecA-like_Thep1"/>
    <property type="match status" value="1"/>
</dbReference>
<evidence type="ECO:0000256" key="4">
    <source>
        <dbReference type="SAM" id="MobiDB-lite"/>
    </source>
</evidence>
<evidence type="ECO:0000313" key="6">
    <source>
        <dbReference type="Proteomes" id="UP000011518"/>
    </source>
</evidence>
<organism evidence="5 6">
    <name type="scientific">Tupaia chinensis</name>
    <name type="common">Chinese tree shrew</name>
    <name type="synonym">Tupaia belangeri chinensis</name>
    <dbReference type="NCBI Taxonomy" id="246437"/>
    <lineage>
        <taxon>Eukaryota</taxon>
        <taxon>Metazoa</taxon>
        <taxon>Chordata</taxon>
        <taxon>Craniata</taxon>
        <taxon>Vertebrata</taxon>
        <taxon>Euteleostomi</taxon>
        <taxon>Mammalia</taxon>
        <taxon>Eutheria</taxon>
        <taxon>Euarchontoglires</taxon>
        <taxon>Scandentia</taxon>
        <taxon>Tupaiidae</taxon>
        <taxon>Tupaia</taxon>
    </lineage>
</organism>
<dbReference type="GO" id="GO:0005524">
    <property type="term" value="F:ATP binding"/>
    <property type="evidence" value="ECO:0007669"/>
    <property type="project" value="UniProtKB-KW"/>
</dbReference>
<keyword evidence="3" id="KW-0067">ATP-binding</keyword>
<feature type="compositionally biased region" description="Gly residues" evidence="4">
    <location>
        <begin position="154"/>
        <end position="171"/>
    </location>
</feature>
<feature type="region of interest" description="Disordered" evidence="4">
    <location>
        <begin position="149"/>
        <end position="190"/>
    </location>
</feature>
<dbReference type="SUPFAM" id="SSF52540">
    <property type="entry name" value="P-loop containing nucleoside triphosphate hydrolases"/>
    <property type="match status" value="1"/>
</dbReference>
<dbReference type="PANTHER" id="PTHR43146:SF1">
    <property type="entry name" value="CANCER-RELATED NUCLEOSIDE-TRIPHOSPHATASE"/>
    <property type="match status" value="1"/>
</dbReference>
<evidence type="ECO:0000256" key="1">
    <source>
        <dbReference type="ARBA" id="ARBA00022741"/>
    </source>
</evidence>
<reference evidence="6" key="1">
    <citation type="submission" date="2012-07" db="EMBL/GenBank/DDBJ databases">
        <title>Genome of the Chinese tree shrew, a rising model animal genetically related to primates.</title>
        <authorList>
            <person name="Zhang G."/>
            <person name="Fan Y."/>
            <person name="Yao Y."/>
            <person name="Huang Z."/>
        </authorList>
    </citation>
    <scope>NUCLEOTIDE SEQUENCE [LARGE SCALE GENOMIC DNA]</scope>
</reference>
<dbReference type="PANTHER" id="PTHR43146">
    <property type="entry name" value="CANCER-RELATED NUCLEOSIDE-TRIPHOSPHATASE"/>
    <property type="match status" value="1"/>
</dbReference>
<dbReference type="InterPro" id="IPR027417">
    <property type="entry name" value="P-loop_NTPase"/>
</dbReference>
<dbReference type="InterPro" id="IPR004948">
    <property type="entry name" value="Nuc-triphosphatase_THEP1"/>
</dbReference>
<evidence type="ECO:0000256" key="2">
    <source>
        <dbReference type="ARBA" id="ARBA00022801"/>
    </source>
</evidence>
<protein>
    <submittedName>
        <fullName evidence="5">Cancer-related nucleoside-triphosphatase</fullName>
    </submittedName>
</protein>
<dbReference type="Proteomes" id="UP000011518">
    <property type="component" value="Unassembled WGS sequence"/>
</dbReference>
<evidence type="ECO:0000256" key="3">
    <source>
        <dbReference type="ARBA" id="ARBA00022840"/>
    </source>
</evidence>
<keyword evidence="6" id="KW-1185">Reference proteome</keyword>
<sequence length="728" mass="77540">MCPLLSVGKSEPRDKCALLSGGEDPGAVRVHALAQKGGRLEERDPEENPKFSSLWKSVSEEELRIPEAVRVSAPLQSSRDHHPREGPTTGQHVHPAPAPREALREAGSLDTRGTRNRTGCPHVAVPPSPLHLWATCSSRLEKEQFTNADEAGGEGEGAGPVSGPCNRGGQGERQSPTLSAGKRKAKKTEHSCHQAASLACSPVHALPVSRSDAELPGTARGSMVHTGNDAELPGTARGSMVHTGNGNHGFGAFACQRQRSTVIGTSGLTARFHSQSHPSESCGSRGPACPRWCGPQPKPQEHEVVCEQESKAEHGPATRNMRGACSSMAAQSQQAAPKCSFQGAPDPPADPLAASGNSLNVQWEQRQAYPVSNEELRGGRQSSTQVVQWVSFADGDIVPSQDLGPSTLGITHHNKQATENAKEGIPMAVVAVTSPGVLVLPGTSCASLAFPEKPHSALAAGAAIPREMHALEPGAHATALHGQGPRENTALLLAKADSPRKYNLLAGVGKTTLIQKASEALKSSGVPVDGFYTEEVRQGGRRIGFDVVTLSGPRGPLSRVGSEPPPGKRQCRVGQYVVDVTSFEQLALPVLRNNQSAPWLCLTVSHVAPHVVLLIMALLRSHPCSGAVLLSPCRDCELQRRELWWRVCVIDEVGKMELFSQPFTQAVRQMLSASGTTVLGTIPAPRGKPLAFVEEIRSRDDVRVFHVTKENRNHLLPDIVTCLQSGRK</sequence>
<dbReference type="Gene3D" id="3.40.50.300">
    <property type="entry name" value="P-loop containing nucleotide triphosphate hydrolases"/>
    <property type="match status" value="1"/>
</dbReference>
<dbReference type="InParanoid" id="L9L423"/>
<dbReference type="EMBL" id="KB320579">
    <property type="protein sequence ID" value="ELW68147.1"/>
    <property type="molecule type" value="Genomic_DNA"/>
</dbReference>
<dbReference type="Pfam" id="PF03266">
    <property type="entry name" value="NTPase_1"/>
    <property type="match status" value="2"/>
</dbReference>
<dbReference type="STRING" id="246437.L9L423"/>
<reference evidence="6" key="2">
    <citation type="journal article" date="2013" name="Nat. Commun.">
        <title>Genome of the Chinese tree shrew.</title>
        <authorList>
            <person name="Fan Y."/>
            <person name="Huang Z.Y."/>
            <person name="Cao C.C."/>
            <person name="Chen C.S."/>
            <person name="Chen Y.X."/>
            <person name="Fan D.D."/>
            <person name="He J."/>
            <person name="Hou H.L."/>
            <person name="Hu L."/>
            <person name="Hu X.T."/>
            <person name="Jiang X.T."/>
            <person name="Lai R."/>
            <person name="Lang Y.S."/>
            <person name="Liang B."/>
            <person name="Liao S.G."/>
            <person name="Mu D."/>
            <person name="Ma Y.Y."/>
            <person name="Niu Y.Y."/>
            <person name="Sun X.Q."/>
            <person name="Xia J.Q."/>
            <person name="Xiao J."/>
            <person name="Xiong Z.Q."/>
            <person name="Xu L."/>
            <person name="Yang L."/>
            <person name="Zhang Y."/>
            <person name="Zhao W."/>
            <person name="Zhao X.D."/>
            <person name="Zheng Y.T."/>
            <person name="Zhou J.M."/>
            <person name="Zhu Y.B."/>
            <person name="Zhang G.J."/>
            <person name="Wang J."/>
            <person name="Yao Y.G."/>
        </authorList>
    </citation>
    <scope>NUCLEOTIDE SEQUENCE [LARGE SCALE GENOMIC DNA]</scope>
</reference>
<dbReference type="GO" id="GO:0017111">
    <property type="term" value="F:ribonucleoside triphosphate phosphatase activity"/>
    <property type="evidence" value="ECO:0007669"/>
    <property type="project" value="InterPro"/>
</dbReference>
<keyword evidence="1" id="KW-0547">Nucleotide-binding</keyword>
<feature type="region of interest" description="Disordered" evidence="4">
    <location>
        <begin position="67"/>
        <end position="99"/>
    </location>
</feature>
<feature type="region of interest" description="Disordered" evidence="4">
    <location>
        <begin position="336"/>
        <end position="355"/>
    </location>
</feature>
<evidence type="ECO:0000313" key="5">
    <source>
        <dbReference type="EMBL" id="ELW68147.1"/>
    </source>
</evidence>
<gene>
    <name evidence="5" type="ORF">TREES_T100003868</name>
</gene>
<dbReference type="AlphaFoldDB" id="L9L423"/>
<name>L9L423_TUPCH</name>
<accession>L9L423</accession>
<keyword evidence="2" id="KW-0378">Hydrolase</keyword>